<dbReference type="SUPFAM" id="SSF55729">
    <property type="entry name" value="Acyl-CoA N-acyltransferases (Nat)"/>
    <property type="match status" value="1"/>
</dbReference>
<evidence type="ECO:0008006" key="2">
    <source>
        <dbReference type="Google" id="ProtNLM"/>
    </source>
</evidence>
<sequence>MSKYRKYAAVLIHKLISPSMRFECKEVAAWLREKLDRACIWRWEITRLHQLEDSPYNILYVGCKAHRELAKIILGVEKVEDETQMGRNQMSQMVFVSAIPIPGALRVPKYLRTIVPLNKPIEEIMAKYDDRLRRSLLKLRPYYRVQQELDTAEIDRIDREMLQPFARARHGSSANLMSSQMVRRFALEFGRLDLVLLGEQVVACMLGNQHIRKGKRYWVANRCGYPETVFSDSKQLGKSNSINHHLAIELANENGFDYCDFALCFARPDDGLIQFKRRWGGELDINGLSSYGYFHIRLPKVGAAQFLWDTPLFAVEDHKLALHLGLPHGPSDDEFETRYRQMGFGGLTKIYLHYARPPGELILTKLSDLYKHQNPRPAVQCIPAA</sequence>
<dbReference type="Gene3D" id="3.40.630.30">
    <property type="match status" value="1"/>
</dbReference>
<name>A0A1J5SIM0_9ZZZZ</name>
<reference evidence="1" key="1">
    <citation type="submission" date="2016-10" db="EMBL/GenBank/DDBJ databases">
        <title>Sequence of Gallionella enrichment culture.</title>
        <authorList>
            <person name="Poehlein A."/>
            <person name="Muehling M."/>
            <person name="Daniel R."/>
        </authorList>
    </citation>
    <scope>NUCLEOTIDE SEQUENCE</scope>
</reference>
<comment type="caution">
    <text evidence="1">The sequence shown here is derived from an EMBL/GenBank/DDBJ whole genome shotgun (WGS) entry which is preliminary data.</text>
</comment>
<gene>
    <name evidence="1" type="ORF">GALL_179810</name>
</gene>
<dbReference type="EMBL" id="MLJW01000100">
    <property type="protein sequence ID" value="OIQ99965.1"/>
    <property type="molecule type" value="Genomic_DNA"/>
</dbReference>
<proteinExistence type="predicted"/>
<organism evidence="1">
    <name type="scientific">mine drainage metagenome</name>
    <dbReference type="NCBI Taxonomy" id="410659"/>
    <lineage>
        <taxon>unclassified sequences</taxon>
        <taxon>metagenomes</taxon>
        <taxon>ecological metagenomes</taxon>
    </lineage>
</organism>
<evidence type="ECO:0000313" key="1">
    <source>
        <dbReference type="EMBL" id="OIQ99965.1"/>
    </source>
</evidence>
<dbReference type="AlphaFoldDB" id="A0A1J5SIM0"/>
<accession>A0A1J5SIM0</accession>
<protein>
    <recommendedName>
        <fullName evidence="2">BioF2-like acetyltransferase domain-containing protein</fullName>
    </recommendedName>
</protein>
<dbReference type="InterPro" id="IPR016181">
    <property type="entry name" value="Acyl_CoA_acyltransferase"/>
</dbReference>